<dbReference type="CDD" id="cd08026">
    <property type="entry name" value="DUF326"/>
    <property type="match status" value="1"/>
</dbReference>
<protein>
    <submittedName>
        <fullName evidence="1">Four-helix bundle copper-binding protein</fullName>
    </submittedName>
</protein>
<sequence length="107" mass="11858">MLPRQQHLFNALNACVAACNQCFTSSLAGAIDTSRVRSIQLSRDCADLCQLVAAFVARGSEHVQYLLRECAELCRACADEVTQYPQSHCRHCTEACRQAEDACRTAY</sequence>
<accession>A0ABS0IM35</accession>
<proteinExistence type="predicted"/>
<dbReference type="EMBL" id="JADQDQ010000012">
    <property type="protein sequence ID" value="MBF9239431.1"/>
    <property type="molecule type" value="Genomic_DNA"/>
</dbReference>
<evidence type="ECO:0000313" key="2">
    <source>
        <dbReference type="Proteomes" id="UP000597617"/>
    </source>
</evidence>
<name>A0ABS0IM35_9BACT</name>
<dbReference type="PANTHER" id="PTHR37310">
    <property type="entry name" value="CYTOPLASMIC PROTEIN-RELATED"/>
    <property type="match status" value="1"/>
</dbReference>
<keyword evidence="2" id="KW-1185">Reference proteome</keyword>
<dbReference type="Pfam" id="PF03860">
    <property type="entry name" value="Csp"/>
    <property type="match status" value="1"/>
</dbReference>
<reference evidence="1 2" key="1">
    <citation type="submission" date="2020-11" db="EMBL/GenBank/DDBJ databases">
        <authorList>
            <person name="Kim M.K."/>
        </authorList>
    </citation>
    <scope>NUCLEOTIDE SEQUENCE [LARGE SCALE GENOMIC DNA]</scope>
    <source>
        <strain evidence="1 2">BT683</strain>
    </source>
</reference>
<dbReference type="InterPro" id="IPR005560">
    <property type="entry name" value="Csp_YhjQ"/>
</dbReference>
<organism evidence="1 2">
    <name type="scientific">Hymenobacter jeongseonensis</name>
    <dbReference type="NCBI Taxonomy" id="2791027"/>
    <lineage>
        <taxon>Bacteria</taxon>
        <taxon>Pseudomonadati</taxon>
        <taxon>Bacteroidota</taxon>
        <taxon>Cytophagia</taxon>
        <taxon>Cytophagales</taxon>
        <taxon>Hymenobacteraceae</taxon>
        <taxon>Hymenobacter</taxon>
    </lineage>
</organism>
<dbReference type="Gene3D" id="1.20.1270.360">
    <property type="match status" value="1"/>
</dbReference>
<dbReference type="PANTHER" id="PTHR37310:SF1">
    <property type="entry name" value="CYTOPLASMIC PROTEIN"/>
    <property type="match status" value="1"/>
</dbReference>
<gene>
    <name evidence="1" type="ORF">I2I05_18710</name>
</gene>
<dbReference type="InterPro" id="IPR044543">
    <property type="entry name" value="YHJQ-like"/>
</dbReference>
<dbReference type="RefSeq" id="WP_196283778.1">
    <property type="nucleotide sequence ID" value="NZ_JADQDQ010000012.1"/>
</dbReference>
<dbReference type="Proteomes" id="UP000597617">
    <property type="component" value="Unassembled WGS sequence"/>
</dbReference>
<comment type="caution">
    <text evidence="1">The sequence shown here is derived from an EMBL/GenBank/DDBJ whole genome shotgun (WGS) entry which is preliminary data.</text>
</comment>
<evidence type="ECO:0000313" key="1">
    <source>
        <dbReference type="EMBL" id="MBF9239431.1"/>
    </source>
</evidence>